<comment type="caution">
    <text evidence="2">The sequence shown here is derived from an EMBL/GenBank/DDBJ whole genome shotgun (WGS) entry which is preliminary data.</text>
</comment>
<feature type="domain" description="Glycosyltransferase 2-like" evidence="1">
    <location>
        <begin position="4"/>
        <end position="139"/>
    </location>
</feature>
<gene>
    <name evidence="2" type="ORF">UV66_C0003G0014</name>
</gene>
<name>A0A0G1F5M7_9BACT</name>
<evidence type="ECO:0000313" key="2">
    <source>
        <dbReference type="EMBL" id="KKS90501.1"/>
    </source>
</evidence>
<protein>
    <submittedName>
        <fullName evidence="2">Glucosyl-transferase</fullName>
    </submittedName>
</protein>
<dbReference type="PANTHER" id="PTHR43630">
    <property type="entry name" value="POLY-BETA-1,6-N-ACETYL-D-GLUCOSAMINE SYNTHASE"/>
    <property type="match status" value="1"/>
</dbReference>
<evidence type="ECO:0000313" key="3">
    <source>
        <dbReference type="Proteomes" id="UP000034669"/>
    </source>
</evidence>
<evidence type="ECO:0000259" key="1">
    <source>
        <dbReference type="Pfam" id="PF00535"/>
    </source>
</evidence>
<dbReference type="SUPFAM" id="SSF53448">
    <property type="entry name" value="Nucleotide-diphospho-sugar transferases"/>
    <property type="match status" value="1"/>
</dbReference>
<keyword evidence="2" id="KW-0808">Transferase</keyword>
<proteinExistence type="predicted"/>
<dbReference type="PANTHER" id="PTHR43630:SF2">
    <property type="entry name" value="GLYCOSYLTRANSFERASE"/>
    <property type="match status" value="1"/>
</dbReference>
<dbReference type="Proteomes" id="UP000034669">
    <property type="component" value="Unassembled WGS sequence"/>
</dbReference>
<dbReference type="InterPro" id="IPR001173">
    <property type="entry name" value="Glyco_trans_2-like"/>
</dbReference>
<dbReference type="Pfam" id="PF00535">
    <property type="entry name" value="Glycos_transf_2"/>
    <property type="match status" value="1"/>
</dbReference>
<dbReference type="InterPro" id="IPR029044">
    <property type="entry name" value="Nucleotide-diphossugar_trans"/>
</dbReference>
<reference evidence="2 3" key="1">
    <citation type="journal article" date="2015" name="Nature">
        <title>rRNA introns, odd ribosomes, and small enigmatic genomes across a large radiation of phyla.</title>
        <authorList>
            <person name="Brown C.T."/>
            <person name="Hug L.A."/>
            <person name="Thomas B.C."/>
            <person name="Sharon I."/>
            <person name="Castelle C.J."/>
            <person name="Singh A."/>
            <person name="Wilkins M.J."/>
            <person name="Williams K.H."/>
            <person name="Banfield J.F."/>
        </authorList>
    </citation>
    <scope>NUCLEOTIDE SEQUENCE [LARGE SCALE GENOMIC DNA]</scope>
</reference>
<sequence>MKISVVISARNEESKLGRCLASVAWADEVVVIDNSSTDGTARIAREFGAKVFRRPNNLMLNVNKNFGFEKASGDWIFSLDADEEVTKDLAKEIQERVMSKEQSDSSGYWIPRKNIIFGKWITHGLWWPDKQLRIFRRSKGRFPCVHVHEYLEVDGSTKELTEPYVHYNYETISQFIRKMDTIYSESEVQKLIRTNYQWTWHDAIRFPVSDFVKVFFAQEGYKDGLHGLMLAMLQAFYSFVVFAKLWEQSKFEQKELTVGGIDGELQRNHREIRYWVLSEQIKETRSIIEKIRLKLLRRYGKSH</sequence>
<dbReference type="CDD" id="cd02511">
    <property type="entry name" value="Beta4Glucosyltransferase"/>
    <property type="match status" value="1"/>
</dbReference>
<dbReference type="Gene3D" id="3.90.550.10">
    <property type="entry name" value="Spore Coat Polysaccharide Biosynthesis Protein SpsA, Chain A"/>
    <property type="match status" value="1"/>
</dbReference>
<dbReference type="AlphaFoldDB" id="A0A0G1F5M7"/>
<dbReference type="GO" id="GO:0016740">
    <property type="term" value="F:transferase activity"/>
    <property type="evidence" value="ECO:0007669"/>
    <property type="project" value="UniProtKB-KW"/>
</dbReference>
<organism evidence="2 3">
    <name type="scientific">Candidatus Woesebacteria bacterium GW2011_GWA1_43_12</name>
    <dbReference type="NCBI Taxonomy" id="1618557"/>
    <lineage>
        <taxon>Bacteria</taxon>
        <taxon>Candidatus Woeseibacteriota</taxon>
    </lineage>
</organism>
<dbReference type="EMBL" id="LCFI01000003">
    <property type="protein sequence ID" value="KKS90501.1"/>
    <property type="molecule type" value="Genomic_DNA"/>
</dbReference>
<accession>A0A0G1F5M7</accession>